<dbReference type="AlphaFoldDB" id="A0A1G9WGI5"/>
<evidence type="ECO:0000259" key="1">
    <source>
        <dbReference type="Pfam" id="PF02625"/>
    </source>
</evidence>
<dbReference type="EMBL" id="FNHQ01000014">
    <property type="protein sequence ID" value="SDM83135.1"/>
    <property type="molecule type" value="Genomic_DNA"/>
</dbReference>
<feature type="domain" description="XdhC- CoxI" evidence="1">
    <location>
        <begin position="17"/>
        <end position="76"/>
    </location>
</feature>
<evidence type="ECO:0000313" key="4">
    <source>
        <dbReference type="Proteomes" id="UP000199309"/>
    </source>
</evidence>
<dbReference type="PANTHER" id="PTHR30388:SF6">
    <property type="entry name" value="XANTHINE DEHYDROGENASE SUBUNIT A-RELATED"/>
    <property type="match status" value="1"/>
</dbReference>
<proteinExistence type="predicted"/>
<gene>
    <name evidence="3" type="ORF">SAMN05660299_01617</name>
</gene>
<dbReference type="PANTHER" id="PTHR30388">
    <property type="entry name" value="ALDEHYDE OXIDOREDUCTASE MOLYBDENUM COFACTOR ASSEMBLY PROTEIN"/>
    <property type="match status" value="1"/>
</dbReference>
<dbReference type="STRING" id="349095.SAMN05660299_01617"/>
<protein>
    <submittedName>
        <fullName evidence="3">Xanthine dehydrogenase accessory factor</fullName>
    </submittedName>
</protein>
<name>A0A1G9WGI5_9FIRM</name>
<keyword evidence="4" id="KW-1185">Reference proteome</keyword>
<dbReference type="OrthoDB" id="9773039at2"/>
<organism evidence="3 4">
    <name type="scientific">Megasphaera paucivorans</name>
    <dbReference type="NCBI Taxonomy" id="349095"/>
    <lineage>
        <taxon>Bacteria</taxon>
        <taxon>Bacillati</taxon>
        <taxon>Bacillota</taxon>
        <taxon>Negativicutes</taxon>
        <taxon>Veillonellales</taxon>
        <taxon>Veillonellaceae</taxon>
        <taxon>Megasphaera</taxon>
    </lineage>
</organism>
<dbReference type="Gene3D" id="3.40.50.720">
    <property type="entry name" value="NAD(P)-binding Rossmann-like Domain"/>
    <property type="match status" value="1"/>
</dbReference>
<dbReference type="Pfam" id="PF13478">
    <property type="entry name" value="XdhC_C"/>
    <property type="match status" value="1"/>
</dbReference>
<accession>A0A1G9WGI5</accession>
<evidence type="ECO:0000313" key="3">
    <source>
        <dbReference type="EMBL" id="SDM83135.1"/>
    </source>
</evidence>
<feature type="domain" description="XdhC Rossmann" evidence="2">
    <location>
        <begin position="179"/>
        <end position="321"/>
    </location>
</feature>
<sequence length="336" mass="36829">MKDIIHEIADALWNDLQKGKNSILVTLTSDKGSAPRSKGACMVVDDAGLAAGTIGGGNMEFLALQEAEELLKQKKGKISVFNLSGACGGKVEILFTFVAPTEQNKRAVYNMQRAIKDHKAGWLVLPFTAEKIGFVSTDGIAGIDIPVEKMEITSVKGCDTIDTSEGTYYVMMIYNSIRVFIFGGGHVAQKLVPMLRFIGFRCIVTDDRPEFAAPELFPDAEACYVRDYNELEEFYDIQPEDYIISVTRGHEGDFEVERFALRTPASYIGVIGSRTKHAMVAEKLKKIHFTDTDLARVTAPIGLDIGSETPAEIAVSIAGQLIEKRAGRTMHTMGGY</sequence>
<dbReference type="RefSeq" id="WP_091650372.1">
    <property type="nucleotide sequence ID" value="NZ_FNHQ01000014.1"/>
</dbReference>
<dbReference type="InterPro" id="IPR027051">
    <property type="entry name" value="XdhC_Rossmann_dom"/>
</dbReference>
<dbReference type="InterPro" id="IPR003777">
    <property type="entry name" value="XdhC_CoxI"/>
</dbReference>
<dbReference type="InterPro" id="IPR052698">
    <property type="entry name" value="MoCofactor_Util/Proc"/>
</dbReference>
<reference evidence="3 4" key="1">
    <citation type="submission" date="2016-10" db="EMBL/GenBank/DDBJ databases">
        <authorList>
            <person name="de Groot N.N."/>
        </authorList>
    </citation>
    <scope>NUCLEOTIDE SEQUENCE [LARGE SCALE GENOMIC DNA]</scope>
    <source>
        <strain evidence="3 4">DSM 16981</strain>
    </source>
</reference>
<dbReference type="Proteomes" id="UP000199309">
    <property type="component" value="Unassembled WGS sequence"/>
</dbReference>
<evidence type="ECO:0000259" key="2">
    <source>
        <dbReference type="Pfam" id="PF13478"/>
    </source>
</evidence>
<dbReference type="Pfam" id="PF02625">
    <property type="entry name" value="XdhC_CoxI"/>
    <property type="match status" value="1"/>
</dbReference>